<dbReference type="GO" id="GO:0005524">
    <property type="term" value="F:ATP binding"/>
    <property type="evidence" value="ECO:0007669"/>
    <property type="project" value="UniProtKB-KW"/>
</dbReference>
<dbReference type="PANTHER" id="PTHR45436:SF15">
    <property type="entry name" value="SENSOR HISTIDINE KINASE CUSS"/>
    <property type="match status" value="1"/>
</dbReference>
<evidence type="ECO:0000259" key="15">
    <source>
        <dbReference type="PROSITE" id="PS50109"/>
    </source>
</evidence>
<keyword evidence="3 14" id="KW-1003">Cell membrane</keyword>
<keyword evidence="13 14" id="KW-0472">Membrane</keyword>
<dbReference type="FunFam" id="1.10.287.130:FF:000001">
    <property type="entry name" value="Two-component sensor histidine kinase"/>
    <property type="match status" value="1"/>
</dbReference>
<dbReference type="InterPro" id="IPR004358">
    <property type="entry name" value="Sig_transdc_His_kin-like_C"/>
</dbReference>
<dbReference type="STRING" id="1245526.SAMN05216580_2577"/>
<evidence type="ECO:0000256" key="2">
    <source>
        <dbReference type="ARBA" id="ARBA00004429"/>
    </source>
</evidence>
<keyword evidence="6 14" id="KW-0808">Transferase</keyword>
<sequence>MARLSLTARLGVLFMLALTGVLLAAGLAVQHLSREHFIELDRHALHEKLQASQRLFGSLQGRGDLAALQPQLHALLGAHQDLRARIVDASGRELFAEPPGKAIPPRFLHDPAPFWEWREDGRLLRGLRAPLTPPGAERPLTLLLGLDVTHHAAFFAELGRWLWMALGICALLSAGLGWLVARSGLRPLREVTQVATQVSARSLKERIPLAAVPVELRPLVDAFNDMLARLDEAFVRLSNFSADIAHELRTPLTQLITRTEVVLGRARSLEEYREALYGNLDDVKRMARMIDDMLFLAKADNGLIVPERRRLALHGLVDGLLDYYRWLAEEGDIRLQRCGEGWVEGDEGMLRRALSNVLSNALRYTPPGGCIVVRIVAVDEVLRLSVENPGPAIDEAHRARLFDRFYRIDPARREEGGQAGLGLAITRSILEAHRGRIACESAHELTRFVLELPRQH</sequence>
<reference evidence="18" key="1">
    <citation type="submission" date="2016-10" db="EMBL/GenBank/DDBJ databases">
        <authorList>
            <person name="Varghese N."/>
            <person name="Submissions S."/>
        </authorList>
    </citation>
    <scope>NUCLEOTIDE SEQUENCE [LARGE SCALE GENOMIC DNA]</scope>
    <source>
        <strain evidence="18">CCTCC 2012022</strain>
    </source>
</reference>
<evidence type="ECO:0000256" key="10">
    <source>
        <dbReference type="ARBA" id="ARBA00022840"/>
    </source>
</evidence>
<dbReference type="SUPFAM" id="SSF47384">
    <property type="entry name" value="Homodimeric domain of signal transducing histidine kinase"/>
    <property type="match status" value="1"/>
</dbReference>
<dbReference type="SMART" id="SM00387">
    <property type="entry name" value="HATPase_c"/>
    <property type="match status" value="1"/>
</dbReference>
<protein>
    <recommendedName>
        <fullName evidence="14">Sensor protein</fullName>
        <ecNumber evidence="14">2.7.13.3</ecNumber>
    </recommendedName>
</protein>
<dbReference type="Gene3D" id="6.10.340.10">
    <property type="match status" value="1"/>
</dbReference>
<keyword evidence="11 14" id="KW-1133">Transmembrane helix</keyword>
<dbReference type="RefSeq" id="WP_090215192.1">
    <property type="nucleotide sequence ID" value="NZ_LT629780.1"/>
</dbReference>
<dbReference type="Pfam" id="PF21085">
    <property type="entry name" value="CusS"/>
    <property type="match status" value="1"/>
</dbReference>
<evidence type="ECO:0000256" key="1">
    <source>
        <dbReference type="ARBA" id="ARBA00000085"/>
    </source>
</evidence>
<dbReference type="InterPro" id="IPR003661">
    <property type="entry name" value="HisK_dim/P_dom"/>
</dbReference>
<feature type="domain" description="HAMP" evidence="16">
    <location>
        <begin position="182"/>
        <end position="235"/>
    </location>
</feature>
<evidence type="ECO:0000256" key="3">
    <source>
        <dbReference type="ARBA" id="ARBA00022475"/>
    </source>
</evidence>
<dbReference type="Proteomes" id="UP000243063">
    <property type="component" value="Chromosome I"/>
</dbReference>
<keyword evidence="5" id="KW-0597">Phosphoprotein</keyword>
<dbReference type="InterPro" id="IPR003660">
    <property type="entry name" value="HAMP_dom"/>
</dbReference>
<dbReference type="SMART" id="SM00304">
    <property type="entry name" value="HAMP"/>
    <property type="match status" value="1"/>
</dbReference>
<keyword evidence="4 14" id="KW-0997">Cell inner membrane</keyword>
<keyword evidence="12 14" id="KW-0902">Two-component regulatory system</keyword>
<dbReference type="InterPro" id="IPR005467">
    <property type="entry name" value="His_kinase_dom"/>
</dbReference>
<evidence type="ECO:0000256" key="11">
    <source>
        <dbReference type="ARBA" id="ARBA00022989"/>
    </source>
</evidence>
<evidence type="ECO:0000256" key="12">
    <source>
        <dbReference type="ARBA" id="ARBA00023012"/>
    </source>
</evidence>
<organism evidence="17 18">
    <name type="scientific">Geopseudomonas guangdongensis</name>
    <dbReference type="NCBI Taxonomy" id="1245526"/>
    <lineage>
        <taxon>Bacteria</taxon>
        <taxon>Pseudomonadati</taxon>
        <taxon>Pseudomonadota</taxon>
        <taxon>Gammaproteobacteria</taxon>
        <taxon>Pseudomonadales</taxon>
        <taxon>Pseudomonadaceae</taxon>
        <taxon>Geopseudomonas</taxon>
    </lineage>
</organism>
<dbReference type="InterPro" id="IPR036097">
    <property type="entry name" value="HisK_dim/P_sf"/>
</dbReference>
<accession>A0A1H2HX77</accession>
<dbReference type="CDD" id="cd00082">
    <property type="entry name" value="HisKA"/>
    <property type="match status" value="1"/>
</dbReference>
<evidence type="ECO:0000256" key="5">
    <source>
        <dbReference type="ARBA" id="ARBA00022553"/>
    </source>
</evidence>
<feature type="domain" description="Histidine kinase" evidence="15">
    <location>
        <begin position="243"/>
        <end position="456"/>
    </location>
</feature>
<dbReference type="PROSITE" id="PS50109">
    <property type="entry name" value="HIS_KIN"/>
    <property type="match status" value="1"/>
</dbReference>
<dbReference type="NCBIfam" id="TIGR01386">
    <property type="entry name" value="cztS_silS_copS"/>
    <property type="match status" value="1"/>
</dbReference>
<dbReference type="SUPFAM" id="SSF55874">
    <property type="entry name" value="ATPase domain of HSP90 chaperone/DNA topoisomerase II/histidine kinase"/>
    <property type="match status" value="1"/>
</dbReference>
<dbReference type="CDD" id="cd06225">
    <property type="entry name" value="HAMP"/>
    <property type="match status" value="1"/>
</dbReference>
<dbReference type="InterPro" id="IPR050428">
    <property type="entry name" value="TCS_sensor_his_kinase"/>
</dbReference>
<dbReference type="GO" id="GO:0005886">
    <property type="term" value="C:plasma membrane"/>
    <property type="evidence" value="ECO:0007669"/>
    <property type="project" value="UniProtKB-SubCell"/>
</dbReference>
<dbReference type="Gene3D" id="3.30.565.10">
    <property type="entry name" value="Histidine kinase-like ATPase, C-terminal domain"/>
    <property type="match status" value="1"/>
</dbReference>
<keyword evidence="7 14" id="KW-0812">Transmembrane</keyword>
<dbReference type="EMBL" id="LT629780">
    <property type="protein sequence ID" value="SDU36384.1"/>
    <property type="molecule type" value="Genomic_DNA"/>
</dbReference>
<evidence type="ECO:0000256" key="7">
    <source>
        <dbReference type="ARBA" id="ARBA00022692"/>
    </source>
</evidence>
<dbReference type="Gene3D" id="1.10.287.130">
    <property type="match status" value="1"/>
</dbReference>
<evidence type="ECO:0000256" key="14">
    <source>
        <dbReference type="RuleBase" id="RU364088"/>
    </source>
</evidence>
<dbReference type="InterPro" id="IPR006290">
    <property type="entry name" value="CztS_silS_copS"/>
</dbReference>
<dbReference type="InterPro" id="IPR048590">
    <property type="entry name" value="CusS-like_sensor"/>
</dbReference>
<dbReference type="OrthoDB" id="5561773at2"/>
<gene>
    <name evidence="17" type="ORF">SAMN05216580_2577</name>
</gene>
<evidence type="ECO:0000256" key="6">
    <source>
        <dbReference type="ARBA" id="ARBA00022679"/>
    </source>
</evidence>
<keyword evidence="18" id="KW-1185">Reference proteome</keyword>
<comment type="function">
    <text evidence="14">Member of a two-component regulatory system.</text>
</comment>
<evidence type="ECO:0000256" key="4">
    <source>
        <dbReference type="ARBA" id="ARBA00022519"/>
    </source>
</evidence>
<dbReference type="PRINTS" id="PR00344">
    <property type="entry name" value="BCTRLSENSOR"/>
</dbReference>
<evidence type="ECO:0000313" key="18">
    <source>
        <dbReference type="Proteomes" id="UP000243063"/>
    </source>
</evidence>
<proteinExistence type="predicted"/>
<dbReference type="EC" id="2.7.13.3" evidence="14"/>
<comment type="catalytic activity">
    <reaction evidence="1 14">
        <text>ATP + protein L-histidine = ADP + protein N-phospho-L-histidine.</text>
        <dbReference type="EC" id="2.7.13.3"/>
    </reaction>
</comment>
<dbReference type="PANTHER" id="PTHR45436">
    <property type="entry name" value="SENSOR HISTIDINE KINASE YKOH"/>
    <property type="match status" value="1"/>
</dbReference>
<name>A0A1H2HX77_9GAMM</name>
<feature type="transmembrane region" description="Helical" evidence="14">
    <location>
        <begin position="161"/>
        <end position="181"/>
    </location>
</feature>
<dbReference type="AlphaFoldDB" id="A0A1H2HX77"/>
<dbReference type="SMART" id="SM00388">
    <property type="entry name" value="HisKA"/>
    <property type="match status" value="1"/>
</dbReference>
<keyword evidence="8 14" id="KW-0547">Nucleotide-binding</keyword>
<dbReference type="Pfam" id="PF02518">
    <property type="entry name" value="HATPase_c"/>
    <property type="match status" value="1"/>
</dbReference>
<dbReference type="Pfam" id="PF00512">
    <property type="entry name" value="HisKA"/>
    <property type="match status" value="1"/>
</dbReference>
<evidence type="ECO:0000313" key="17">
    <source>
        <dbReference type="EMBL" id="SDU36384.1"/>
    </source>
</evidence>
<dbReference type="InterPro" id="IPR003594">
    <property type="entry name" value="HATPase_dom"/>
</dbReference>
<dbReference type="InterPro" id="IPR036890">
    <property type="entry name" value="HATPase_C_sf"/>
</dbReference>
<dbReference type="PROSITE" id="PS50885">
    <property type="entry name" value="HAMP"/>
    <property type="match status" value="1"/>
</dbReference>
<evidence type="ECO:0000256" key="13">
    <source>
        <dbReference type="ARBA" id="ARBA00023136"/>
    </source>
</evidence>
<dbReference type="Pfam" id="PF00672">
    <property type="entry name" value="HAMP"/>
    <property type="match status" value="1"/>
</dbReference>
<keyword evidence="9 14" id="KW-0418">Kinase</keyword>
<evidence type="ECO:0000259" key="16">
    <source>
        <dbReference type="PROSITE" id="PS50885"/>
    </source>
</evidence>
<evidence type="ECO:0000256" key="9">
    <source>
        <dbReference type="ARBA" id="ARBA00022777"/>
    </source>
</evidence>
<comment type="subcellular location">
    <subcellularLocation>
        <location evidence="2">Cell inner membrane</location>
        <topology evidence="2">Multi-pass membrane protein</topology>
    </subcellularLocation>
</comment>
<dbReference type="GO" id="GO:0000155">
    <property type="term" value="F:phosphorelay sensor kinase activity"/>
    <property type="evidence" value="ECO:0007669"/>
    <property type="project" value="InterPro"/>
</dbReference>
<evidence type="ECO:0000256" key="8">
    <source>
        <dbReference type="ARBA" id="ARBA00022741"/>
    </source>
</evidence>
<keyword evidence="10 14" id="KW-0067">ATP-binding</keyword>